<feature type="non-terminal residue" evidence="2">
    <location>
        <position position="1"/>
    </location>
</feature>
<dbReference type="Proteomes" id="UP000696573">
    <property type="component" value="Unassembled WGS sequence"/>
</dbReference>
<feature type="compositionally biased region" description="Basic and acidic residues" evidence="1">
    <location>
        <begin position="216"/>
        <end position="225"/>
    </location>
</feature>
<reference evidence="2" key="1">
    <citation type="submission" date="2021-10" db="EMBL/GenBank/DDBJ databases">
        <authorList>
            <person name="Piombo E."/>
        </authorList>
    </citation>
    <scope>NUCLEOTIDE SEQUENCE</scope>
</reference>
<name>A0A9N9YKH5_9HYPO</name>
<feature type="region of interest" description="Disordered" evidence="1">
    <location>
        <begin position="1"/>
        <end position="20"/>
    </location>
</feature>
<dbReference type="AlphaFoldDB" id="A0A9N9YKH5"/>
<organism evidence="2 3">
    <name type="scientific">Clonostachys rhizophaga</name>
    <dbReference type="NCBI Taxonomy" id="160324"/>
    <lineage>
        <taxon>Eukaryota</taxon>
        <taxon>Fungi</taxon>
        <taxon>Dikarya</taxon>
        <taxon>Ascomycota</taxon>
        <taxon>Pezizomycotina</taxon>
        <taxon>Sordariomycetes</taxon>
        <taxon>Hypocreomycetidae</taxon>
        <taxon>Hypocreales</taxon>
        <taxon>Bionectriaceae</taxon>
        <taxon>Clonostachys</taxon>
    </lineage>
</organism>
<feature type="compositionally biased region" description="Basic and acidic residues" evidence="1">
    <location>
        <begin position="239"/>
        <end position="254"/>
    </location>
</feature>
<dbReference type="OrthoDB" id="4835412at2759"/>
<evidence type="ECO:0000256" key="1">
    <source>
        <dbReference type="SAM" id="MobiDB-lite"/>
    </source>
</evidence>
<comment type="caution">
    <text evidence="2">The sequence shown here is derived from an EMBL/GenBank/DDBJ whole genome shotgun (WGS) entry which is preliminary data.</text>
</comment>
<feature type="compositionally biased region" description="Acidic residues" evidence="1">
    <location>
        <begin position="44"/>
        <end position="59"/>
    </location>
</feature>
<keyword evidence="3" id="KW-1185">Reference proteome</keyword>
<sequence length="340" mass="38240">MAESNEALPDALSSSGINEIDGETTYLSFMEAEGSESSAIDSYSEFEPEVEDDSDEVDDQSPPSAKVDEEFIVLGRKRKLSDASRLQQRKKSCRWKKPPTKNQSKGRTIRYREVYDNTIAGHKKTIVQYPANKGRWYIIHCEEHGLEFGGSNPLMDAAFHLGSLQHDKYSKAYKDVIDQMGIRVKYCTASRAKQNNDAFTKEGVEKNSPTSMDRTTGSKDEDLRGRQAFGTRKAALMSDKTETSRSSRDTKDPVYDDIGSKTSKYDDTNEGNERLYYIPVLVLPFENMLEIGINGDLKTLNLVQFMPGCCTYELATGKYRWKKGYEDGGAFESSRAHPGL</sequence>
<gene>
    <name evidence="2" type="ORF">CRHIZ90672A_00017949</name>
</gene>
<accession>A0A9N9YKH5</accession>
<protein>
    <submittedName>
        <fullName evidence="2">Uncharacterized protein</fullName>
    </submittedName>
</protein>
<evidence type="ECO:0000313" key="2">
    <source>
        <dbReference type="EMBL" id="CAH0024535.1"/>
    </source>
</evidence>
<dbReference type="EMBL" id="CABFNQ020000697">
    <property type="protein sequence ID" value="CAH0024535.1"/>
    <property type="molecule type" value="Genomic_DNA"/>
</dbReference>
<feature type="region of interest" description="Disordered" evidence="1">
    <location>
        <begin position="32"/>
        <end position="66"/>
    </location>
</feature>
<feature type="region of interest" description="Disordered" evidence="1">
    <location>
        <begin position="198"/>
        <end position="266"/>
    </location>
</feature>
<proteinExistence type="predicted"/>
<evidence type="ECO:0000313" key="3">
    <source>
        <dbReference type="Proteomes" id="UP000696573"/>
    </source>
</evidence>